<dbReference type="Proteomes" id="UP001177021">
    <property type="component" value="Unassembled WGS sequence"/>
</dbReference>
<organism evidence="1 2">
    <name type="scientific">Trifolium pratense</name>
    <name type="common">Red clover</name>
    <dbReference type="NCBI Taxonomy" id="57577"/>
    <lineage>
        <taxon>Eukaryota</taxon>
        <taxon>Viridiplantae</taxon>
        <taxon>Streptophyta</taxon>
        <taxon>Embryophyta</taxon>
        <taxon>Tracheophyta</taxon>
        <taxon>Spermatophyta</taxon>
        <taxon>Magnoliopsida</taxon>
        <taxon>eudicotyledons</taxon>
        <taxon>Gunneridae</taxon>
        <taxon>Pentapetalae</taxon>
        <taxon>rosids</taxon>
        <taxon>fabids</taxon>
        <taxon>Fabales</taxon>
        <taxon>Fabaceae</taxon>
        <taxon>Papilionoideae</taxon>
        <taxon>50 kb inversion clade</taxon>
        <taxon>NPAAA clade</taxon>
        <taxon>Hologalegina</taxon>
        <taxon>IRL clade</taxon>
        <taxon>Trifolieae</taxon>
        <taxon>Trifolium</taxon>
    </lineage>
</organism>
<sequence length="158" mass="18340">MRILNSWKVSDKGFIDVVRKLPQLEEVDIPWSNIVYKDSLEALGRSCPLLKSLKFNRMWPNIPGSAADNDDDALIISETMPRLFRLEITGTKLTNIGLLAILDGCPLLEYLDIQACSNLSLSESLRKRCLEQIKEFRQPMLDFFDDRDYFEYCINYLR</sequence>
<dbReference type="EMBL" id="CASHSV030000024">
    <property type="protein sequence ID" value="CAJ2640728.1"/>
    <property type="molecule type" value="Genomic_DNA"/>
</dbReference>
<protein>
    <submittedName>
        <fullName evidence="1">Uncharacterized protein</fullName>
    </submittedName>
</protein>
<evidence type="ECO:0000313" key="2">
    <source>
        <dbReference type="Proteomes" id="UP001177021"/>
    </source>
</evidence>
<accession>A0ACB0J6V9</accession>
<reference evidence="1" key="1">
    <citation type="submission" date="2023-10" db="EMBL/GenBank/DDBJ databases">
        <authorList>
            <person name="Rodriguez Cubillos JULIANA M."/>
            <person name="De Vega J."/>
        </authorList>
    </citation>
    <scope>NUCLEOTIDE SEQUENCE</scope>
</reference>
<proteinExistence type="predicted"/>
<gene>
    <name evidence="1" type="ORF">MILVUS5_LOCUS10526</name>
</gene>
<comment type="caution">
    <text evidence="1">The sequence shown here is derived from an EMBL/GenBank/DDBJ whole genome shotgun (WGS) entry which is preliminary data.</text>
</comment>
<keyword evidence="2" id="KW-1185">Reference proteome</keyword>
<name>A0ACB0J6V9_TRIPR</name>
<evidence type="ECO:0000313" key="1">
    <source>
        <dbReference type="EMBL" id="CAJ2640728.1"/>
    </source>
</evidence>